<dbReference type="PROSITE" id="PS50871">
    <property type="entry name" value="C1Q"/>
    <property type="match status" value="1"/>
</dbReference>
<dbReference type="AlphaFoldDB" id="A0A7M4FR53"/>
<feature type="chain" id="PRO_5029728410" evidence="7">
    <location>
        <begin position="16"/>
        <end position="198"/>
    </location>
</feature>
<keyword evidence="5" id="KW-0379">Hydroxylation</keyword>
<sequence length="198" mass="21548">MWILALSLTAIVALEEKHVLQQCLQGPPGAPGNNGNPGHNGQNGLNGEKGQKGDTGEPGPTGPKGNPGECPPPQKSAFALKLGKNYPPPEQPIIFNEVLYNDQHHFDLATGIFTCQIPGVYYFSYHVELYRNTTTIILMKNGKGIIGTYQTTLSAYENMSGSTILKLEKGDEVWLKAHQESNGATHTSYFLGYLIFES</sequence>
<feature type="compositionally biased region" description="Low complexity" evidence="6">
    <location>
        <begin position="31"/>
        <end position="46"/>
    </location>
</feature>
<dbReference type="InterPro" id="IPR008983">
    <property type="entry name" value="Tumour_necrosis_fac-like_dom"/>
</dbReference>
<accession>A0A7M4FR53</accession>
<dbReference type="Pfam" id="PF00386">
    <property type="entry name" value="C1q"/>
    <property type="match status" value="1"/>
</dbReference>
<dbReference type="SMART" id="SM00110">
    <property type="entry name" value="C1Q"/>
    <property type="match status" value="1"/>
</dbReference>
<keyword evidence="3 7" id="KW-0732">Signal</keyword>
<dbReference type="InterPro" id="IPR008160">
    <property type="entry name" value="Collagen"/>
</dbReference>
<keyword evidence="10" id="KW-1185">Reference proteome</keyword>
<feature type="signal peptide" evidence="7">
    <location>
        <begin position="1"/>
        <end position="15"/>
    </location>
</feature>
<dbReference type="FunFam" id="2.60.120.40:FF:000001">
    <property type="entry name" value="Complement C1q B chain"/>
    <property type="match status" value="1"/>
</dbReference>
<dbReference type="PANTHER" id="PTHR15427:SF21">
    <property type="entry name" value="COMPLEMENT C1Q AND TUMOR NECROSIS FACTOR-RELATED PROTEIN 9A"/>
    <property type="match status" value="1"/>
</dbReference>
<evidence type="ECO:0000259" key="8">
    <source>
        <dbReference type="PROSITE" id="PS50871"/>
    </source>
</evidence>
<evidence type="ECO:0000256" key="4">
    <source>
        <dbReference type="ARBA" id="ARBA00023119"/>
    </source>
</evidence>
<keyword evidence="4" id="KW-0176">Collagen</keyword>
<evidence type="ECO:0000256" key="1">
    <source>
        <dbReference type="ARBA" id="ARBA00004613"/>
    </source>
</evidence>
<evidence type="ECO:0000256" key="3">
    <source>
        <dbReference type="ARBA" id="ARBA00022729"/>
    </source>
</evidence>
<dbReference type="PRINTS" id="PR00007">
    <property type="entry name" value="COMPLEMNTC1Q"/>
</dbReference>
<dbReference type="PANTHER" id="PTHR15427">
    <property type="entry name" value="EMILIN ELASTIN MICROFIBRIL INTERFACE-LOCATED PROTEIN ELASTIN MICROFIBRIL INTERFACER"/>
    <property type="match status" value="1"/>
</dbReference>
<dbReference type="InterPro" id="IPR050392">
    <property type="entry name" value="Collagen/C1q_domain"/>
</dbReference>
<dbReference type="Gene3D" id="2.60.120.40">
    <property type="match status" value="1"/>
</dbReference>
<dbReference type="InterPro" id="IPR001073">
    <property type="entry name" value="C1q_dom"/>
</dbReference>
<dbReference type="GO" id="GO:0005576">
    <property type="term" value="C:extracellular region"/>
    <property type="evidence" value="ECO:0007669"/>
    <property type="project" value="UniProtKB-SubCell"/>
</dbReference>
<evidence type="ECO:0000313" key="10">
    <source>
        <dbReference type="Proteomes" id="UP000594220"/>
    </source>
</evidence>
<evidence type="ECO:0000256" key="5">
    <source>
        <dbReference type="ARBA" id="ARBA00023278"/>
    </source>
</evidence>
<comment type="subcellular location">
    <subcellularLocation>
        <location evidence="1">Secreted</location>
    </subcellularLocation>
</comment>
<protein>
    <submittedName>
        <fullName evidence="9">Complement C1q and tumor necrosis factor-related protein 9-like</fullName>
    </submittedName>
</protein>
<dbReference type="Pfam" id="PF01391">
    <property type="entry name" value="Collagen"/>
    <property type="match status" value="1"/>
</dbReference>
<name>A0A7M4FR53_CROPO</name>
<evidence type="ECO:0000256" key="2">
    <source>
        <dbReference type="ARBA" id="ARBA00022525"/>
    </source>
</evidence>
<dbReference type="Ensembl" id="ENSCPRT00005031375.1">
    <property type="protein sequence ID" value="ENSCPRP00005026858.1"/>
    <property type="gene ID" value="ENSCPRG00005018608.1"/>
</dbReference>
<feature type="region of interest" description="Disordered" evidence="6">
    <location>
        <begin position="24"/>
        <end position="82"/>
    </location>
</feature>
<evidence type="ECO:0000313" key="9">
    <source>
        <dbReference type="Ensembl" id="ENSCPRP00005026858.1"/>
    </source>
</evidence>
<keyword evidence="2" id="KW-0964">Secreted</keyword>
<organism evidence="9 10">
    <name type="scientific">Crocodylus porosus</name>
    <name type="common">Saltwater crocodile</name>
    <name type="synonym">Estuarine crocodile</name>
    <dbReference type="NCBI Taxonomy" id="8502"/>
    <lineage>
        <taxon>Eukaryota</taxon>
        <taxon>Metazoa</taxon>
        <taxon>Chordata</taxon>
        <taxon>Craniata</taxon>
        <taxon>Vertebrata</taxon>
        <taxon>Euteleostomi</taxon>
        <taxon>Archelosauria</taxon>
        <taxon>Archosauria</taxon>
        <taxon>Crocodylia</taxon>
        <taxon>Longirostres</taxon>
        <taxon>Crocodylidae</taxon>
        <taxon>Crocodylus</taxon>
    </lineage>
</organism>
<dbReference type="Proteomes" id="UP000594220">
    <property type="component" value="Unplaced"/>
</dbReference>
<reference evidence="9" key="2">
    <citation type="submission" date="2025-09" db="UniProtKB">
        <authorList>
            <consortium name="Ensembl"/>
        </authorList>
    </citation>
    <scope>IDENTIFICATION</scope>
</reference>
<dbReference type="GO" id="GO:0005581">
    <property type="term" value="C:collagen trimer"/>
    <property type="evidence" value="ECO:0007669"/>
    <property type="project" value="UniProtKB-KW"/>
</dbReference>
<evidence type="ECO:0000256" key="6">
    <source>
        <dbReference type="SAM" id="MobiDB-lite"/>
    </source>
</evidence>
<dbReference type="SUPFAM" id="SSF49842">
    <property type="entry name" value="TNF-like"/>
    <property type="match status" value="1"/>
</dbReference>
<dbReference type="OMA" id="MNIAGFW"/>
<evidence type="ECO:0000256" key="7">
    <source>
        <dbReference type="SAM" id="SignalP"/>
    </source>
</evidence>
<gene>
    <name evidence="9" type="primary">LOC109316072</name>
</gene>
<proteinExistence type="predicted"/>
<reference evidence="9" key="1">
    <citation type="submission" date="2025-08" db="UniProtKB">
        <authorList>
            <consortium name="Ensembl"/>
        </authorList>
    </citation>
    <scope>IDENTIFICATION</scope>
</reference>
<feature type="domain" description="C1q" evidence="8">
    <location>
        <begin position="71"/>
        <end position="198"/>
    </location>
</feature>
<dbReference type="GeneTree" id="ENSGT00940000154936"/>